<proteinExistence type="predicted"/>
<accession>A0A7L4ZL14</accession>
<organism evidence="1 2">
    <name type="scientific">Kordia antarctica</name>
    <dbReference type="NCBI Taxonomy" id="1218801"/>
    <lineage>
        <taxon>Bacteria</taxon>
        <taxon>Pseudomonadati</taxon>
        <taxon>Bacteroidota</taxon>
        <taxon>Flavobacteriia</taxon>
        <taxon>Flavobacteriales</taxon>
        <taxon>Flavobacteriaceae</taxon>
        <taxon>Kordia</taxon>
    </lineage>
</organism>
<protein>
    <submittedName>
        <fullName evidence="1">Uncharacterized protein</fullName>
    </submittedName>
</protein>
<dbReference type="EMBL" id="CP019288">
    <property type="protein sequence ID" value="QHI37210.1"/>
    <property type="molecule type" value="Genomic_DNA"/>
</dbReference>
<keyword evidence="2" id="KW-1185">Reference proteome</keyword>
<gene>
    <name evidence="1" type="ORF">IMCC3317_25880</name>
</gene>
<dbReference type="Proteomes" id="UP000464657">
    <property type="component" value="Chromosome"/>
</dbReference>
<evidence type="ECO:0000313" key="1">
    <source>
        <dbReference type="EMBL" id="QHI37210.1"/>
    </source>
</evidence>
<reference evidence="1 2" key="1">
    <citation type="journal article" date="2013" name="Int. J. Syst. Evol. Microbiol.">
        <title>Kordia antarctica sp. nov., isolated from Antarctic seawater.</title>
        <authorList>
            <person name="Baek K."/>
            <person name="Choi A."/>
            <person name="Kang I."/>
            <person name="Lee K."/>
            <person name="Cho J.C."/>
        </authorList>
    </citation>
    <scope>NUCLEOTIDE SEQUENCE [LARGE SCALE GENOMIC DNA]</scope>
    <source>
        <strain evidence="1 2">IMCC3317</strain>
    </source>
</reference>
<name>A0A7L4ZL14_9FLAO</name>
<dbReference type="OrthoDB" id="214814at2"/>
<evidence type="ECO:0000313" key="2">
    <source>
        <dbReference type="Proteomes" id="UP000464657"/>
    </source>
</evidence>
<sequence length="130" mass="14592">MTITITDESLTGDILNQIQIAVANEISTVKDIITARVSAEVELYNNKLPEYFKGLIRPTASEKTLNGFKLKNRKKKIDIEQQTFIAFDAFQKNGYLLLIDDQQAETLEQEVLITNTTKISFVKLTPLVGG</sequence>
<dbReference type="AlphaFoldDB" id="A0A7L4ZL14"/>
<dbReference type="RefSeq" id="WP_160129852.1">
    <property type="nucleotide sequence ID" value="NZ_CP019288.1"/>
</dbReference>
<dbReference type="KEGG" id="kan:IMCC3317_25880"/>